<reference evidence="2 3" key="1">
    <citation type="submission" date="2015-09" db="EMBL/GenBank/DDBJ databases">
        <title>A metagenomics-based metabolic model of nitrate-dependent anaerobic oxidation of methane by Methanoperedens-like archaea.</title>
        <authorList>
            <person name="Arshad A."/>
            <person name="Speth D.R."/>
            <person name="De Graaf R.M."/>
            <person name="Op Den Camp H.J."/>
            <person name="Jetten M.S."/>
            <person name="Welte C.U."/>
        </authorList>
    </citation>
    <scope>NUCLEOTIDE SEQUENCE [LARGE SCALE GENOMIC DNA]</scope>
</reference>
<accession>A0A0N8KR95</accession>
<dbReference type="InterPro" id="IPR051829">
    <property type="entry name" value="Multiheme_Cytochr_ET"/>
</dbReference>
<comment type="caution">
    <text evidence="2">The sequence shown here is derived from an EMBL/GenBank/DDBJ whole genome shotgun (WGS) entry which is preliminary data.</text>
</comment>
<dbReference type="PANTHER" id="PTHR35038:SF6">
    <property type="entry name" value="SURFACE LOCALIZED DECAHEME CYTOCHROME C LIPOPROTEIN"/>
    <property type="match status" value="1"/>
</dbReference>
<dbReference type="EMBL" id="LKCM01000099">
    <property type="protein sequence ID" value="KPQ44314.1"/>
    <property type="molecule type" value="Genomic_DNA"/>
</dbReference>
<evidence type="ECO:0000256" key="1">
    <source>
        <dbReference type="ARBA" id="ARBA00022729"/>
    </source>
</evidence>
<protein>
    <submittedName>
        <fullName evidence="2">Uncharacterized protein</fullName>
    </submittedName>
</protein>
<name>A0A0N8KR95_9EURY</name>
<evidence type="ECO:0000313" key="3">
    <source>
        <dbReference type="Proteomes" id="UP000050360"/>
    </source>
</evidence>
<dbReference type="PANTHER" id="PTHR35038">
    <property type="entry name" value="DISSIMILATORY SULFITE REDUCTASE SIRA"/>
    <property type="match status" value="1"/>
</dbReference>
<proteinExistence type="predicted"/>
<dbReference type="Proteomes" id="UP000050360">
    <property type="component" value="Unassembled WGS sequence"/>
</dbReference>
<sequence length="678" mass="75808">CWACHGNGTQPLGHPPEYKSPKKCSNDTCHSLDQKFRAPMIYSHFRNASLIDNPTNAFNSNVTTNNDCQGCHANSVNSQGRNINSTVSHFASGDLFDSINCIYCHLNEDNSKEWGNATLIYENRTALIELNRENNRFTAREGEYIDLGFGFILKVIEVSSVRSSVLIELRKENLIVDKRLIGTGNYTYEEYLTIDNGSVKVPAIVINVTGIFKGSDTGFIQYEGFRLKRVHPEKKITSCYSCHVKAMPKAKYRVIERVSGEKDEIYYTKETANFTDNKIFDENVVLQLLGVLTDEDKHVTIQPEKRRSLYEGQVWNISEGTSLVVRGVDTKSEVVILQLRTGNYFYEDIVNRGGIFEFNPQINYLGNQPKNITVFRARVSGIIQARPKNMVVIEDVVSLSPDIRKINANQTLAGYNTSWLWENSTINVGKIPDNFHSPQIYDGGNGGGNCLSCHGREGFSQKKVFSLGKHDTLNGGGDNACRACHGGTADIQAHPAGYKNPRNCLSCHAATNNNYNAVYIGDEEHKNEKCETCHVSNIHEITGLHMTPSVKKTVITKENNMTILRASVTAGYKMKVRDARYYIDTPLNKSRMSPADGVFDSQAEDVFARMDISKLSPGKHVVYVEAMERNNNWGVPSSVEFIIEGGSLKAPETKNTSMLTLADTLAILVVVFVLRRFR</sequence>
<evidence type="ECO:0000313" key="2">
    <source>
        <dbReference type="EMBL" id="KPQ44314.1"/>
    </source>
</evidence>
<dbReference type="GO" id="GO:0016491">
    <property type="term" value="F:oxidoreductase activity"/>
    <property type="evidence" value="ECO:0007669"/>
    <property type="project" value="TreeGrafter"/>
</dbReference>
<dbReference type="InterPro" id="IPR036280">
    <property type="entry name" value="Multihaem_cyt_sf"/>
</dbReference>
<gene>
    <name evidence="2" type="ORF">MPEBLZ_01070</name>
</gene>
<organism evidence="2 3">
    <name type="scientific">Candidatus Methanoperedens nitratireducens</name>
    <dbReference type="NCBI Taxonomy" id="1392998"/>
    <lineage>
        <taxon>Archaea</taxon>
        <taxon>Methanobacteriati</taxon>
        <taxon>Methanobacteriota</taxon>
        <taxon>Stenosarchaea group</taxon>
        <taxon>Methanomicrobia</taxon>
        <taxon>Methanosarcinales</taxon>
        <taxon>ANME-2 cluster</taxon>
        <taxon>Candidatus Methanoperedentaceae</taxon>
        <taxon>Candidatus Methanoperedens</taxon>
    </lineage>
</organism>
<dbReference type="Gene3D" id="3.90.10.10">
    <property type="entry name" value="Cytochrome C3"/>
    <property type="match status" value="1"/>
</dbReference>
<keyword evidence="1" id="KW-0732">Signal</keyword>
<dbReference type="AlphaFoldDB" id="A0A0N8KR95"/>
<dbReference type="Gene3D" id="2.60.98.40">
    <property type="match status" value="2"/>
</dbReference>
<feature type="non-terminal residue" evidence="2">
    <location>
        <position position="1"/>
    </location>
</feature>
<dbReference type="SUPFAM" id="SSF48695">
    <property type="entry name" value="Multiheme cytochromes"/>
    <property type="match status" value="1"/>
</dbReference>